<accession>A0AAE6XQF3</accession>
<dbReference type="RefSeq" id="WP_157883513.1">
    <property type="nucleotide sequence ID" value="NZ_CP012573.1"/>
</dbReference>
<reference evidence="1 2" key="1">
    <citation type="journal article" date="2020" name="Mol. Plant Pathol.">
        <title>Plasmid composition and the chpG gene determine the virulence level of Clavibacter capsici natural isolates in pepper.</title>
        <authorList>
            <person name="Hwang I.S."/>
            <person name="Lee H.M."/>
            <person name="Oh E.J."/>
            <person name="Lee S."/>
            <person name="Heu S."/>
            <person name="Oh C.S."/>
        </authorList>
    </citation>
    <scope>NUCLEOTIDE SEQUENCE [LARGE SCALE GENOMIC DNA]</scope>
    <source>
        <strain evidence="1 2">1101</strain>
    </source>
</reference>
<dbReference type="EMBL" id="CP048049">
    <property type="protein sequence ID" value="QIS44829.1"/>
    <property type="molecule type" value="Genomic_DNA"/>
</dbReference>
<gene>
    <name evidence="1" type="ORF">GW570_06890</name>
</gene>
<dbReference type="Proteomes" id="UP000503164">
    <property type="component" value="Chromosome"/>
</dbReference>
<dbReference type="AlphaFoldDB" id="A0AAE6XQF3"/>
<protein>
    <submittedName>
        <fullName evidence="1">Uncharacterized protein</fullName>
    </submittedName>
</protein>
<evidence type="ECO:0000313" key="1">
    <source>
        <dbReference type="EMBL" id="QIS44829.1"/>
    </source>
</evidence>
<name>A0AAE6XQF3_9MICO</name>
<sequence length="134" mass="13186">MAEADRGGAGAGPDGSEGRLAPVALRGRLLRPVAGIRTAEGWEVASLLVGGHDGDGLPDPPLVPGVLATCTGAAASVGLAGLSVGDEVIVAGVLRARRAGRPEDDAVELEADAVLARPRTGAAVTATAARRIAP</sequence>
<organism evidence="1 2">
    <name type="scientific">Clavibacter capsici</name>
    <dbReference type="NCBI Taxonomy" id="1874630"/>
    <lineage>
        <taxon>Bacteria</taxon>
        <taxon>Bacillati</taxon>
        <taxon>Actinomycetota</taxon>
        <taxon>Actinomycetes</taxon>
        <taxon>Micrococcales</taxon>
        <taxon>Microbacteriaceae</taxon>
        <taxon>Clavibacter</taxon>
    </lineage>
</organism>
<proteinExistence type="predicted"/>
<keyword evidence="2" id="KW-1185">Reference proteome</keyword>
<evidence type="ECO:0000313" key="2">
    <source>
        <dbReference type="Proteomes" id="UP000503164"/>
    </source>
</evidence>